<feature type="compositionally biased region" description="Basic and acidic residues" evidence="3">
    <location>
        <begin position="1"/>
        <end position="16"/>
    </location>
</feature>
<dbReference type="GO" id="GO:0005886">
    <property type="term" value="C:plasma membrane"/>
    <property type="evidence" value="ECO:0007669"/>
    <property type="project" value="TreeGrafter"/>
</dbReference>
<dbReference type="PANTHER" id="PTHR24093">
    <property type="entry name" value="CATION TRANSPORTING ATPASE"/>
    <property type="match status" value="1"/>
</dbReference>
<keyword evidence="4" id="KW-0472">Membrane</keyword>
<dbReference type="GO" id="GO:0046872">
    <property type="term" value="F:metal ion binding"/>
    <property type="evidence" value="ECO:0007669"/>
    <property type="project" value="UniProtKB-KW"/>
</dbReference>
<proteinExistence type="predicted"/>
<dbReference type="AlphaFoldDB" id="A0A8T1PIS8"/>
<feature type="compositionally biased region" description="Polar residues" evidence="3">
    <location>
        <begin position="18"/>
        <end position="27"/>
    </location>
</feature>
<organism evidence="7 8">
    <name type="scientific">Carya illinoinensis</name>
    <name type="common">Pecan</name>
    <dbReference type="NCBI Taxonomy" id="32201"/>
    <lineage>
        <taxon>Eukaryota</taxon>
        <taxon>Viridiplantae</taxon>
        <taxon>Streptophyta</taxon>
        <taxon>Embryophyta</taxon>
        <taxon>Tracheophyta</taxon>
        <taxon>Spermatophyta</taxon>
        <taxon>Magnoliopsida</taxon>
        <taxon>eudicotyledons</taxon>
        <taxon>Gunneridae</taxon>
        <taxon>Pentapetalae</taxon>
        <taxon>rosids</taxon>
        <taxon>fabids</taxon>
        <taxon>Fagales</taxon>
        <taxon>Juglandaceae</taxon>
        <taxon>Carya</taxon>
    </lineage>
</organism>
<comment type="caution">
    <text evidence="7">The sequence shown here is derived from an EMBL/GenBank/DDBJ whole genome shotgun (WGS) entry which is preliminary data.</text>
</comment>
<evidence type="ECO:0000313" key="7">
    <source>
        <dbReference type="EMBL" id="KAG6641888.1"/>
    </source>
</evidence>
<dbReference type="NCBIfam" id="TIGR01494">
    <property type="entry name" value="ATPase_P-type"/>
    <property type="match status" value="1"/>
</dbReference>
<dbReference type="GO" id="GO:0016887">
    <property type="term" value="F:ATP hydrolysis activity"/>
    <property type="evidence" value="ECO:0007669"/>
    <property type="project" value="InterPro"/>
</dbReference>
<protein>
    <recommendedName>
        <fullName evidence="9">Calcium-transporting ATPase</fullName>
    </recommendedName>
</protein>
<feature type="transmembrane region" description="Helical" evidence="4">
    <location>
        <begin position="361"/>
        <end position="381"/>
    </location>
</feature>
<accession>A0A8T1PIS8</accession>
<feature type="domain" description="Cation-transporting P-type ATPase C-terminal" evidence="6">
    <location>
        <begin position="668"/>
        <end position="838"/>
    </location>
</feature>
<keyword evidence="4" id="KW-0812">Transmembrane</keyword>
<evidence type="ECO:0000259" key="6">
    <source>
        <dbReference type="Pfam" id="PF00689"/>
    </source>
</evidence>
<dbReference type="GO" id="GO:0005388">
    <property type="term" value="F:P-type calcium transporter activity"/>
    <property type="evidence" value="ECO:0007669"/>
    <property type="project" value="TreeGrafter"/>
</dbReference>
<keyword evidence="1" id="KW-0479">Metal-binding</keyword>
<dbReference type="Pfam" id="PF00702">
    <property type="entry name" value="Hydrolase"/>
    <property type="match status" value="1"/>
</dbReference>
<dbReference type="InterPro" id="IPR001757">
    <property type="entry name" value="P_typ_ATPase"/>
</dbReference>
<dbReference type="Pfam" id="PF00122">
    <property type="entry name" value="E1-E2_ATPase"/>
    <property type="match status" value="1"/>
</dbReference>
<dbReference type="InterPro" id="IPR006068">
    <property type="entry name" value="ATPase_P-typ_cation-transptr_C"/>
</dbReference>
<gene>
    <name evidence="7" type="ORF">CIPAW_09G104900</name>
</gene>
<reference evidence="7" key="1">
    <citation type="submission" date="2020-12" db="EMBL/GenBank/DDBJ databases">
        <title>WGS assembly of Carya illinoinensis cv. Pawnee.</title>
        <authorList>
            <person name="Platts A."/>
            <person name="Shu S."/>
            <person name="Wright S."/>
            <person name="Barry K."/>
            <person name="Edger P."/>
            <person name="Pires J.C."/>
            <person name="Schmutz J."/>
        </authorList>
    </citation>
    <scope>NUCLEOTIDE SEQUENCE</scope>
    <source>
        <tissue evidence="7">Leaf</tissue>
    </source>
</reference>
<feature type="transmembrane region" description="Helical" evidence="4">
    <location>
        <begin position="651"/>
        <end position="670"/>
    </location>
</feature>
<evidence type="ECO:0000313" key="8">
    <source>
        <dbReference type="Proteomes" id="UP000811609"/>
    </source>
</evidence>
<keyword evidence="4" id="KW-1133">Transmembrane helix</keyword>
<sequence length="858" mass="95467">MYATSGHEESDHERQMMDIQTGNNSTTTPIKRWRRAVSILRERNLLVSKPAAYKSAEMGSLNALHGVSSSNDELGAAATAADPQITLGSAEISSALPCVSINVNLDDEIDNHNNDPELQRASIARIVTEKDLRSLQKFGGIQGIAKALNTDLENGILGDETPAHYGSFQFNLKYWNRYIIFLLSLSAVLSLGFGIMEEGPMTGWYEGVIIIFAILILEVAPSVRNFCLELSWKILEKQKPLEMPPLEVNVFRRGYIQKISICKVLLGDIVCLHREYLVPANGLFISGESLKLDGELQTIINEENPFMLCGAKVIDGSGRMLVTSVGMDTTWGGDHLMHFISDHARPFKTTLPAELEKVSSCIQITGLLIYILLLVVLFLRFKLGGDDVNSNLPDLKWKPTEITEMMNKVFVKPNAKIAAVTSLAMPILGGVMEGVPFVIKLAITFWNRRMLSGKDFAQNPFAFLSMGSVTNICFDQNAWPTHSQLEDNKCLAETRNAIEDLRRAGISIILISEDEISEVEAIALNCEMFPCSNGMVLEGKDFRNCSKEERMNKADNISVMRSSSPSDKLLLVKCLKEKGHVVAMVGYKTNDIPSIREANVGIVMGSSEIPKEYSDIVIMERNFSFLVEIVRCGRCIHDNIRKYIQLQLTRNIAGLLITSITTVCLGYSPITAIQLLWANLVVALLGGLALLTEPPTDHQKSMNKWPLRQNKPLITKAMWGKLFSQTLYQTAILVIFQFKGQAILRVSKKVSETMIFNSFVLCQVFNLVNAREPEEKNVFRGIYCNRLFVVAVIVILVLQFAFIEIENILAGNAKLNWVQWVACLVIGMVSWAIDWGTKCIPGYVMDWLSGPFGSCIGT</sequence>
<feature type="transmembrane region" description="Helical" evidence="4">
    <location>
        <begin position="178"/>
        <end position="196"/>
    </location>
</feature>
<evidence type="ECO:0000256" key="1">
    <source>
        <dbReference type="ARBA" id="ARBA00022723"/>
    </source>
</evidence>
<dbReference type="Proteomes" id="UP000811609">
    <property type="component" value="Chromosome 9"/>
</dbReference>
<evidence type="ECO:0000259" key="5">
    <source>
        <dbReference type="Pfam" id="PF00122"/>
    </source>
</evidence>
<feature type="transmembrane region" description="Helical" evidence="4">
    <location>
        <begin position="202"/>
        <end position="223"/>
    </location>
</feature>
<keyword evidence="8" id="KW-1185">Reference proteome</keyword>
<name>A0A8T1PIS8_CARIL</name>
<evidence type="ECO:0000256" key="3">
    <source>
        <dbReference type="SAM" id="MobiDB-lite"/>
    </source>
</evidence>
<feature type="transmembrane region" description="Helical" evidence="4">
    <location>
        <begin position="817"/>
        <end position="835"/>
    </location>
</feature>
<evidence type="ECO:0008006" key="9">
    <source>
        <dbReference type="Google" id="ProtNLM"/>
    </source>
</evidence>
<dbReference type="EMBL" id="CM031817">
    <property type="protein sequence ID" value="KAG6641888.1"/>
    <property type="molecule type" value="Genomic_DNA"/>
</dbReference>
<feature type="transmembrane region" description="Helical" evidence="4">
    <location>
        <begin position="782"/>
        <end position="805"/>
    </location>
</feature>
<feature type="region of interest" description="Disordered" evidence="3">
    <location>
        <begin position="1"/>
        <end position="27"/>
    </location>
</feature>
<feature type="transmembrane region" description="Helical" evidence="4">
    <location>
        <begin position="417"/>
        <end position="443"/>
    </location>
</feature>
<feature type="domain" description="P-type ATPase A" evidence="5">
    <location>
        <begin position="244"/>
        <end position="332"/>
    </location>
</feature>
<evidence type="ECO:0000256" key="4">
    <source>
        <dbReference type="SAM" id="Phobius"/>
    </source>
</evidence>
<feature type="transmembrane region" description="Helical" evidence="4">
    <location>
        <begin position="676"/>
        <end position="692"/>
    </location>
</feature>
<dbReference type="PANTHER" id="PTHR24093:SF470">
    <property type="entry name" value="CALCIUM-TRANSPORTING ATPASE 12, PLASMA MEMBRANE-TYPE-LIKE"/>
    <property type="match status" value="1"/>
</dbReference>
<keyword evidence="2" id="KW-0460">Magnesium</keyword>
<dbReference type="GO" id="GO:0005524">
    <property type="term" value="F:ATP binding"/>
    <property type="evidence" value="ECO:0007669"/>
    <property type="project" value="InterPro"/>
</dbReference>
<dbReference type="Pfam" id="PF00689">
    <property type="entry name" value="Cation_ATPase_C"/>
    <property type="match status" value="1"/>
</dbReference>
<evidence type="ECO:0000256" key="2">
    <source>
        <dbReference type="ARBA" id="ARBA00022842"/>
    </source>
</evidence>
<dbReference type="InterPro" id="IPR059000">
    <property type="entry name" value="ATPase_P-type_domA"/>
</dbReference>